<dbReference type="GO" id="GO:0043858">
    <property type="term" value="F:arginine:ornithine antiporter activity"/>
    <property type="evidence" value="ECO:0007669"/>
    <property type="project" value="UniProtKB-UniRule"/>
</dbReference>
<feature type="transmembrane region" description="Helical" evidence="10">
    <location>
        <begin position="142"/>
        <end position="161"/>
    </location>
</feature>
<dbReference type="GO" id="GO:1903826">
    <property type="term" value="P:L-arginine transmembrane transport"/>
    <property type="evidence" value="ECO:0007669"/>
    <property type="project" value="InterPro"/>
</dbReference>
<evidence type="ECO:0000256" key="6">
    <source>
        <dbReference type="ARBA" id="ARBA00022970"/>
    </source>
</evidence>
<dbReference type="EMBL" id="JAEKPD010000002">
    <property type="protein sequence ID" value="MBJ3762007.1"/>
    <property type="molecule type" value="Genomic_DNA"/>
</dbReference>
<feature type="transmembrane region" description="Helical" evidence="10">
    <location>
        <begin position="21"/>
        <end position="40"/>
    </location>
</feature>
<keyword evidence="6" id="KW-0029">Amino-acid transport</keyword>
<feature type="transmembrane region" description="Helical" evidence="10">
    <location>
        <begin position="298"/>
        <end position="318"/>
    </location>
</feature>
<dbReference type="InterPro" id="IPR050367">
    <property type="entry name" value="APC_superfamily"/>
</dbReference>
<dbReference type="NCBIfam" id="TIGR03810">
    <property type="entry name" value="arg_ornith_anti"/>
    <property type="match status" value="1"/>
</dbReference>
<reference evidence="11" key="1">
    <citation type="submission" date="2020-12" db="EMBL/GenBank/DDBJ databases">
        <title>Bacterial taxonomy.</title>
        <authorList>
            <person name="Pan X."/>
        </authorList>
    </citation>
    <scope>NUCLEOTIDE SEQUENCE</scope>
    <source>
        <strain evidence="11">KCTC 52957</strain>
    </source>
</reference>
<accession>A0A934ICN7</accession>
<dbReference type="AlphaFoldDB" id="A0A934ICN7"/>
<evidence type="ECO:0000313" key="11">
    <source>
        <dbReference type="EMBL" id="MBJ3762007.1"/>
    </source>
</evidence>
<dbReference type="PIRSF" id="PIRSF006060">
    <property type="entry name" value="AA_transporter"/>
    <property type="match status" value="1"/>
</dbReference>
<dbReference type="GO" id="GO:0005886">
    <property type="term" value="C:plasma membrane"/>
    <property type="evidence" value="ECO:0007669"/>
    <property type="project" value="UniProtKB-SubCell"/>
</dbReference>
<feature type="transmembrane region" description="Helical" evidence="10">
    <location>
        <begin position="372"/>
        <end position="397"/>
    </location>
</feature>
<dbReference type="RefSeq" id="WP_198915166.1">
    <property type="nucleotide sequence ID" value="NZ_JAEKPD010000002.1"/>
</dbReference>
<keyword evidence="4" id="KW-1003">Cell membrane</keyword>
<dbReference type="InterPro" id="IPR002293">
    <property type="entry name" value="AA/rel_permease1"/>
</dbReference>
<feature type="transmembrane region" description="Helical" evidence="10">
    <location>
        <begin position="52"/>
        <end position="73"/>
    </location>
</feature>
<name>A0A934ICN7_9RHOB</name>
<feature type="transmembrane region" description="Helical" evidence="10">
    <location>
        <begin position="463"/>
        <end position="483"/>
    </location>
</feature>
<dbReference type="InterPro" id="IPR022461">
    <property type="entry name" value="Arg/Orn_antiprt_ArcD"/>
</dbReference>
<protein>
    <recommendedName>
        <fullName evidence="9">Arginine-ornithine antiporter</fullName>
    </recommendedName>
</protein>
<keyword evidence="7 10" id="KW-1133">Transmembrane helix</keyword>
<evidence type="ECO:0000256" key="10">
    <source>
        <dbReference type="SAM" id="Phobius"/>
    </source>
</evidence>
<dbReference type="PANTHER" id="PTHR42770:SF4">
    <property type="entry name" value="ARGININE_ORNITHINE ANTIPORTER-RELATED"/>
    <property type="match status" value="1"/>
</dbReference>
<evidence type="ECO:0000256" key="1">
    <source>
        <dbReference type="ARBA" id="ARBA00004651"/>
    </source>
</evidence>
<dbReference type="PANTHER" id="PTHR42770">
    <property type="entry name" value="AMINO ACID TRANSPORTER-RELATED"/>
    <property type="match status" value="1"/>
</dbReference>
<evidence type="ECO:0000256" key="8">
    <source>
        <dbReference type="ARBA" id="ARBA00023136"/>
    </source>
</evidence>
<dbReference type="InterPro" id="IPR004754">
    <property type="entry name" value="Amino_acid_antiprt"/>
</dbReference>
<proteinExistence type="inferred from homology"/>
<dbReference type="NCBIfam" id="TIGR00905">
    <property type="entry name" value="2A0302"/>
    <property type="match status" value="1"/>
</dbReference>
<evidence type="ECO:0000256" key="9">
    <source>
        <dbReference type="NCBIfam" id="TIGR03810"/>
    </source>
</evidence>
<evidence type="ECO:0000256" key="7">
    <source>
        <dbReference type="ARBA" id="ARBA00022989"/>
    </source>
</evidence>
<comment type="subcellular location">
    <subcellularLocation>
        <location evidence="1">Cell membrane</location>
        <topology evidence="1">Multi-pass membrane protein</topology>
    </subcellularLocation>
</comment>
<evidence type="ECO:0000256" key="3">
    <source>
        <dbReference type="ARBA" id="ARBA00022448"/>
    </source>
</evidence>
<keyword evidence="8 10" id="KW-0472">Membrane</keyword>
<sequence length="490" mass="51471">MPADITTPIGSAQKKTSSGSLGLLSLTALVVGSMIGGGVFSLPQNMARGASAGAVTIGWLVTGVGMLALAFVYRNLSTRKPALDAGPYSYARAGFGNFVGFNSAWGYWLSAWLGNVSYAVLIFGALSYFYAPFGDEGNTWQAIVGASICLWLVHALVLAGIRQAAIVNVITTIAKLGPIFLFIVLAFVAFNMPTFTLDFWGNETLGLGSITEQVRSTMLVTLWVFIGIEGASVGSGRARRRSDIGTATILGFLSVLCVYLLVSLLSLGVFSQPELAALPDAASMANVLESIVGPWGSVVVRVGLVISVAGAFLSWTLLAAEIPFRAAQEGILPDVFAVENQNGSPAGALWITNICIQVFLVITLYSNSTYLALFYIASTAILVPYVFSGAYALKLAMTGESYGPRERRGGDLAIGALATVYGIWLVYAAGPAYLLMCAILYAAGIPIYLWARGSHGARAFTATEILIALGLVGAAILAAYLMWTGVISAL</sequence>
<feature type="transmembrane region" description="Helical" evidence="10">
    <location>
        <begin position="107"/>
        <end position="130"/>
    </location>
</feature>
<comment type="caution">
    <text evidence="11">The sequence shown here is derived from an EMBL/GenBank/DDBJ whole genome shotgun (WGS) entry which is preliminary data.</text>
</comment>
<keyword evidence="12" id="KW-1185">Reference proteome</keyword>
<feature type="transmembrane region" description="Helical" evidence="10">
    <location>
        <begin position="173"/>
        <end position="196"/>
    </location>
</feature>
<evidence type="ECO:0000256" key="4">
    <source>
        <dbReference type="ARBA" id="ARBA00022475"/>
    </source>
</evidence>
<dbReference type="Pfam" id="PF13520">
    <property type="entry name" value="AA_permease_2"/>
    <property type="match status" value="1"/>
</dbReference>
<evidence type="ECO:0000256" key="5">
    <source>
        <dbReference type="ARBA" id="ARBA00022692"/>
    </source>
</evidence>
<comment type="similarity">
    <text evidence="2">Belongs to the amino acid-polyamine-organocation (APC) superfamily. Basic amino acid/polyamine antiporter (APA) (TC 2.A.3.2) family.</text>
</comment>
<dbReference type="GO" id="GO:0006527">
    <property type="term" value="P:L-arginine catabolic process"/>
    <property type="evidence" value="ECO:0007669"/>
    <property type="project" value="UniProtKB-UniRule"/>
</dbReference>
<dbReference type="Gene3D" id="1.20.1740.10">
    <property type="entry name" value="Amino acid/polyamine transporter I"/>
    <property type="match status" value="1"/>
</dbReference>
<feature type="transmembrane region" description="Helical" evidence="10">
    <location>
        <begin position="433"/>
        <end position="451"/>
    </location>
</feature>
<dbReference type="Proteomes" id="UP000642488">
    <property type="component" value="Unassembled WGS sequence"/>
</dbReference>
<feature type="transmembrane region" description="Helical" evidence="10">
    <location>
        <begin position="216"/>
        <end position="235"/>
    </location>
</feature>
<feature type="transmembrane region" description="Helical" evidence="10">
    <location>
        <begin position="247"/>
        <end position="270"/>
    </location>
</feature>
<evidence type="ECO:0000256" key="2">
    <source>
        <dbReference type="ARBA" id="ARBA00008220"/>
    </source>
</evidence>
<keyword evidence="3" id="KW-0813">Transport</keyword>
<gene>
    <name evidence="11" type="primary">arcD</name>
    <name evidence="11" type="ORF">ILP92_04505</name>
</gene>
<organism evidence="11 12">
    <name type="scientific">Palleronia pontilimi</name>
    <dbReference type="NCBI Taxonomy" id="1964209"/>
    <lineage>
        <taxon>Bacteria</taxon>
        <taxon>Pseudomonadati</taxon>
        <taxon>Pseudomonadota</taxon>
        <taxon>Alphaproteobacteria</taxon>
        <taxon>Rhodobacterales</taxon>
        <taxon>Roseobacteraceae</taxon>
        <taxon>Palleronia</taxon>
    </lineage>
</organism>
<evidence type="ECO:0000313" key="12">
    <source>
        <dbReference type="Proteomes" id="UP000642488"/>
    </source>
</evidence>
<keyword evidence="5 10" id="KW-0812">Transmembrane</keyword>